<feature type="chain" id="PRO_5004794894" description="YtkA-like domain-containing protein" evidence="1">
    <location>
        <begin position="39"/>
        <end position="153"/>
    </location>
</feature>
<dbReference type="AlphaFoldDB" id="W0SDL5"/>
<evidence type="ECO:0000256" key="1">
    <source>
        <dbReference type="SAM" id="SignalP"/>
    </source>
</evidence>
<proteinExistence type="predicted"/>
<dbReference type="Proteomes" id="UP000031637">
    <property type="component" value="Chromosome"/>
</dbReference>
<dbReference type="KEGG" id="shd:SUTH_01366"/>
<organism evidence="2 3">
    <name type="scientific">Sulfuritalea hydrogenivorans sk43H</name>
    <dbReference type="NCBI Taxonomy" id="1223802"/>
    <lineage>
        <taxon>Bacteria</taxon>
        <taxon>Pseudomonadati</taxon>
        <taxon>Pseudomonadota</taxon>
        <taxon>Betaproteobacteria</taxon>
        <taxon>Nitrosomonadales</taxon>
        <taxon>Sterolibacteriaceae</taxon>
        <taxon>Sulfuritalea</taxon>
    </lineage>
</organism>
<feature type="signal peptide" evidence="1">
    <location>
        <begin position="1"/>
        <end position="38"/>
    </location>
</feature>
<evidence type="ECO:0000313" key="3">
    <source>
        <dbReference type="Proteomes" id="UP000031637"/>
    </source>
</evidence>
<reference evidence="2 3" key="1">
    <citation type="journal article" date="2014" name="Syst. Appl. Microbiol.">
        <title>Complete genomes of freshwater sulfur oxidizers Sulfuricella denitrificans skB26 and Sulfuritalea hydrogenivorans sk43H: genetic insights into the sulfur oxidation pathway of betaproteobacteria.</title>
        <authorList>
            <person name="Watanabe T."/>
            <person name="Kojima H."/>
            <person name="Fukui M."/>
        </authorList>
    </citation>
    <scope>NUCLEOTIDE SEQUENCE [LARGE SCALE GENOMIC DNA]</scope>
    <source>
        <strain evidence="2">DSM22779</strain>
    </source>
</reference>
<keyword evidence="1" id="KW-0732">Signal</keyword>
<evidence type="ECO:0000313" key="2">
    <source>
        <dbReference type="EMBL" id="BAO29166.1"/>
    </source>
</evidence>
<name>W0SDL5_9PROT</name>
<dbReference type="OrthoDB" id="330101at2"/>
<gene>
    <name evidence="2" type="ORF">SUTH_01366</name>
</gene>
<sequence length="153" mass="17118">MKDRSYAKRYPLVGRRWRYGDYQLGTLAFCLMAGAVNAACPIAADGTVLRKDGLLLAYQPLGKTGRIPMAKHFALDVQLCDKSGISAARLHKADATMPEHRHGMNYRPAITPLGDGRFRVEGMMFHMAGRWELAFEVQSGKELVRLTHDVQIE</sequence>
<evidence type="ECO:0008006" key="4">
    <source>
        <dbReference type="Google" id="ProtNLM"/>
    </source>
</evidence>
<protein>
    <recommendedName>
        <fullName evidence="4">YtkA-like domain-containing protein</fullName>
    </recommendedName>
</protein>
<dbReference type="STRING" id="1223802.SUTH_01366"/>
<accession>W0SDL5</accession>
<dbReference type="EMBL" id="AP012547">
    <property type="protein sequence ID" value="BAO29166.1"/>
    <property type="molecule type" value="Genomic_DNA"/>
</dbReference>
<keyword evidence="3" id="KW-1185">Reference proteome</keyword>
<dbReference type="RefSeq" id="WP_041098103.1">
    <property type="nucleotide sequence ID" value="NZ_AP012547.1"/>
</dbReference>
<dbReference type="HOGENOM" id="CLU_130308_0_0_4"/>